<keyword evidence="2" id="KW-1133">Transmembrane helix</keyword>
<accession>Q2RWG5</accession>
<dbReference type="Pfam" id="PF13347">
    <property type="entry name" value="MFS_2"/>
    <property type="match status" value="1"/>
</dbReference>
<dbReference type="eggNOG" id="COG2211">
    <property type="taxonomic scope" value="Bacteria"/>
</dbReference>
<dbReference type="AlphaFoldDB" id="Q2RWG5"/>
<protein>
    <submittedName>
        <fullName evidence="3">Major facilitator superfamily MFS_1</fullName>
    </submittedName>
</protein>
<gene>
    <name evidence="3" type="ordered locus">Rru_A0726</name>
</gene>
<feature type="transmembrane region" description="Helical" evidence="2">
    <location>
        <begin position="237"/>
        <end position="262"/>
    </location>
</feature>
<feature type="transmembrane region" description="Helical" evidence="2">
    <location>
        <begin position="368"/>
        <end position="394"/>
    </location>
</feature>
<feature type="transmembrane region" description="Helical" evidence="2">
    <location>
        <begin position="93"/>
        <end position="110"/>
    </location>
</feature>
<dbReference type="EnsemblBacteria" id="ABC21530">
    <property type="protein sequence ID" value="ABC21530"/>
    <property type="gene ID" value="Rru_A0726"/>
</dbReference>
<dbReference type="KEGG" id="rru:Rru_A0726"/>
<dbReference type="PANTHER" id="PTHR11328:SF28">
    <property type="entry name" value="MAJOR FACILITATOR SUPERFAMILY DOMAIN-CONTAINING PROTEIN 12"/>
    <property type="match status" value="1"/>
</dbReference>
<dbReference type="GO" id="GO:0015293">
    <property type="term" value="F:symporter activity"/>
    <property type="evidence" value="ECO:0007669"/>
    <property type="project" value="InterPro"/>
</dbReference>
<dbReference type="PhylomeDB" id="Q2RWG5"/>
<evidence type="ECO:0000256" key="2">
    <source>
        <dbReference type="SAM" id="Phobius"/>
    </source>
</evidence>
<feature type="transmembrane region" description="Helical" evidence="2">
    <location>
        <begin position="188"/>
        <end position="208"/>
    </location>
</feature>
<dbReference type="PATRIC" id="fig|269796.9.peg.778"/>
<feature type="transmembrane region" description="Helical" evidence="2">
    <location>
        <begin position="414"/>
        <end position="433"/>
    </location>
</feature>
<feature type="transmembrane region" description="Helical" evidence="2">
    <location>
        <begin position="326"/>
        <end position="347"/>
    </location>
</feature>
<keyword evidence="4" id="KW-1185">Reference proteome</keyword>
<reference evidence="3 4" key="1">
    <citation type="journal article" date="2011" name="Stand. Genomic Sci.">
        <title>Complete genome sequence of Rhodospirillum rubrum type strain (S1).</title>
        <authorList>
            <person name="Munk A.C."/>
            <person name="Copeland A."/>
            <person name="Lucas S."/>
            <person name="Lapidus A."/>
            <person name="Del Rio T.G."/>
            <person name="Barry K."/>
            <person name="Detter J.C."/>
            <person name="Hammon N."/>
            <person name="Israni S."/>
            <person name="Pitluck S."/>
            <person name="Brettin T."/>
            <person name="Bruce D."/>
            <person name="Han C."/>
            <person name="Tapia R."/>
            <person name="Gilna P."/>
            <person name="Schmutz J."/>
            <person name="Larimer F."/>
            <person name="Land M."/>
            <person name="Kyrpides N.C."/>
            <person name="Mavromatis K."/>
            <person name="Richardson P."/>
            <person name="Rohde M."/>
            <person name="Goker M."/>
            <person name="Klenk H.P."/>
            <person name="Zhang Y."/>
            <person name="Roberts G.P."/>
            <person name="Reslewic S."/>
            <person name="Schwartz D.C."/>
        </authorList>
    </citation>
    <scope>NUCLEOTIDE SEQUENCE [LARGE SCALE GENOMIC DNA]</scope>
    <source>
        <strain evidence="4">ATCC 11170 / ATH 1.1.1 / DSM 467 / LMG 4362 / NCIMB 8255 / S1</strain>
    </source>
</reference>
<dbReference type="RefSeq" id="WP_011388484.1">
    <property type="nucleotide sequence ID" value="NC_007643.1"/>
</dbReference>
<dbReference type="CDD" id="cd17332">
    <property type="entry name" value="MFS_MelB_like"/>
    <property type="match status" value="1"/>
</dbReference>
<dbReference type="STRING" id="269796.Rru_A0726"/>
<feature type="transmembrane region" description="Helical" evidence="2">
    <location>
        <begin position="116"/>
        <end position="141"/>
    </location>
</feature>
<organism evidence="3 4">
    <name type="scientific">Rhodospirillum rubrum (strain ATCC 11170 / ATH 1.1.1 / DSM 467 / LMG 4362 / NCIMB 8255 / S1)</name>
    <dbReference type="NCBI Taxonomy" id="269796"/>
    <lineage>
        <taxon>Bacteria</taxon>
        <taxon>Pseudomonadati</taxon>
        <taxon>Pseudomonadota</taxon>
        <taxon>Alphaproteobacteria</taxon>
        <taxon>Rhodospirillales</taxon>
        <taxon>Rhodospirillaceae</taxon>
        <taxon>Rhodospirillum</taxon>
    </lineage>
</organism>
<dbReference type="Proteomes" id="UP000001929">
    <property type="component" value="Chromosome"/>
</dbReference>
<comment type="similarity">
    <text evidence="1">Belongs to the sodium:galactoside symporter (TC 2.A.2) family.</text>
</comment>
<dbReference type="Gene3D" id="1.20.1250.20">
    <property type="entry name" value="MFS general substrate transporter like domains"/>
    <property type="match status" value="1"/>
</dbReference>
<dbReference type="InterPro" id="IPR036259">
    <property type="entry name" value="MFS_trans_sf"/>
</dbReference>
<evidence type="ECO:0000256" key="1">
    <source>
        <dbReference type="ARBA" id="ARBA00009617"/>
    </source>
</evidence>
<evidence type="ECO:0000313" key="4">
    <source>
        <dbReference type="Proteomes" id="UP000001929"/>
    </source>
</evidence>
<dbReference type="GO" id="GO:0008643">
    <property type="term" value="P:carbohydrate transport"/>
    <property type="evidence" value="ECO:0007669"/>
    <property type="project" value="InterPro"/>
</dbReference>
<dbReference type="InterPro" id="IPR039672">
    <property type="entry name" value="MFS_2"/>
</dbReference>
<dbReference type="HOGENOM" id="CLU_027408_8_0_5"/>
<feature type="transmembrane region" description="Helical" evidence="2">
    <location>
        <begin position="274"/>
        <end position="294"/>
    </location>
</feature>
<dbReference type="PANTHER" id="PTHR11328">
    <property type="entry name" value="MAJOR FACILITATOR SUPERFAMILY DOMAIN-CONTAINING PROTEIN"/>
    <property type="match status" value="1"/>
</dbReference>
<evidence type="ECO:0000313" key="3">
    <source>
        <dbReference type="EMBL" id="ABC21530.1"/>
    </source>
</evidence>
<dbReference type="EMBL" id="CP000230">
    <property type="protein sequence ID" value="ABC21530.1"/>
    <property type="molecule type" value="Genomic_DNA"/>
</dbReference>
<feature type="transmembrane region" description="Helical" evidence="2">
    <location>
        <begin position="301"/>
        <end position="320"/>
    </location>
</feature>
<keyword evidence="2" id="KW-0472">Membrane</keyword>
<keyword evidence="2" id="KW-0812">Transmembrane</keyword>
<dbReference type="SUPFAM" id="SSF103473">
    <property type="entry name" value="MFS general substrate transporter"/>
    <property type="match status" value="1"/>
</dbReference>
<name>Q2RWG5_RHORT</name>
<feature type="transmembrane region" description="Helical" evidence="2">
    <location>
        <begin position="162"/>
        <end position="182"/>
    </location>
</feature>
<proteinExistence type="inferred from homology"/>
<dbReference type="GO" id="GO:0005886">
    <property type="term" value="C:plasma membrane"/>
    <property type="evidence" value="ECO:0007669"/>
    <property type="project" value="TreeGrafter"/>
</dbReference>
<sequence>MTGPTGHAASGHLSAGRLLAYALPALALAIPTIPAFVLLPAFYAQDLGLGLAAVGTAMVVARLFDGLCDPLIGLMSDRHALPWPGGKRRRKPYVLAGALLAGLGLVQLFSPPAEPGIGYLLGWSMVLSLGWTLVSVPYTAWGAELSGDYHERARITGWREGLAMVGVLVAGAVPALALAAGLDRAGGLAWVAWAAILLGVPGLALLLLRVPEAPPPSSAPPALSWRDLRALAANGPFLRLVVAWFLNGMATGLPAALFPLIVDHLLRGSEAARNGLILVYFLSGVVFIPLWLGLARRIGKHRAWCVAMIVAIAAFVWVPLLGPGDVLAFGVICALTGMALGADLALPPAIQADVIDLDRLRTGQRREGLFFALWAMAQKLALALAVGIGFWGLALAGFETSATTQSPQALTALVVIYALIPIGLKVCAILVVWGHPLTLGRQKAIRRLLDRAAPAAPPGSEPRKPEIG</sequence>
<feature type="transmembrane region" description="Helical" evidence="2">
    <location>
        <begin position="18"/>
        <end position="43"/>
    </location>
</feature>